<evidence type="ECO:0000256" key="2">
    <source>
        <dbReference type="ARBA" id="ARBA00022618"/>
    </source>
</evidence>
<dbReference type="Proteomes" id="UP000398389">
    <property type="component" value="Unassembled WGS sequence"/>
</dbReference>
<dbReference type="InterPro" id="IPR016491">
    <property type="entry name" value="Septin"/>
</dbReference>
<dbReference type="CDD" id="cd01850">
    <property type="entry name" value="CDC_Septin"/>
    <property type="match status" value="1"/>
</dbReference>
<dbReference type="GO" id="GO:0005525">
    <property type="term" value="F:GTP binding"/>
    <property type="evidence" value="ECO:0007669"/>
    <property type="project" value="UniProtKB-KW"/>
</dbReference>
<dbReference type="Gene3D" id="3.40.50.300">
    <property type="entry name" value="P-loop containing nucleotide triphosphate hydrolases"/>
    <property type="match status" value="1"/>
</dbReference>
<feature type="compositionally biased region" description="Polar residues" evidence="8">
    <location>
        <begin position="496"/>
        <end position="505"/>
    </location>
</feature>
<dbReference type="SUPFAM" id="SSF52540">
    <property type="entry name" value="P-loop containing nucleoside triphosphate hydrolases"/>
    <property type="match status" value="1"/>
</dbReference>
<evidence type="ECO:0000256" key="3">
    <source>
        <dbReference type="ARBA" id="ARBA00022741"/>
    </source>
</evidence>
<dbReference type="AlphaFoldDB" id="A0A5E8BIL0"/>
<keyword evidence="6" id="KW-0131">Cell cycle</keyword>
<protein>
    <recommendedName>
        <fullName evidence="9">Septin-type G domain-containing protein</fullName>
    </recommendedName>
</protein>
<evidence type="ECO:0000256" key="8">
    <source>
        <dbReference type="SAM" id="MobiDB-lite"/>
    </source>
</evidence>
<evidence type="ECO:0000313" key="10">
    <source>
        <dbReference type="EMBL" id="VVT49400.1"/>
    </source>
</evidence>
<gene>
    <name evidence="10" type="ORF">SAPINGB_P002252</name>
</gene>
<dbReference type="GO" id="GO:0000281">
    <property type="term" value="P:mitotic cytokinesis"/>
    <property type="evidence" value="ECO:0007669"/>
    <property type="project" value="UniProtKB-ARBA"/>
</dbReference>
<dbReference type="InterPro" id="IPR027417">
    <property type="entry name" value="P-loop_NTPase"/>
</dbReference>
<proteinExistence type="inferred from homology"/>
<keyword evidence="11" id="KW-1185">Reference proteome</keyword>
<evidence type="ECO:0000256" key="5">
    <source>
        <dbReference type="ARBA" id="ARBA00023134"/>
    </source>
</evidence>
<dbReference type="Pfam" id="PF00735">
    <property type="entry name" value="Septin"/>
    <property type="match status" value="1"/>
</dbReference>
<reference evidence="10 11" key="1">
    <citation type="submission" date="2019-09" db="EMBL/GenBank/DDBJ databases">
        <authorList>
            <person name="Brejova B."/>
        </authorList>
    </citation>
    <scope>NUCLEOTIDE SEQUENCE [LARGE SCALE GENOMIC DNA]</scope>
</reference>
<dbReference type="PANTHER" id="PTHR18884">
    <property type="entry name" value="SEPTIN"/>
    <property type="match status" value="1"/>
</dbReference>
<feature type="domain" description="Septin-type G" evidence="9">
    <location>
        <begin position="9"/>
        <end position="279"/>
    </location>
</feature>
<feature type="compositionally biased region" description="Low complexity" evidence="8">
    <location>
        <begin position="419"/>
        <end position="442"/>
    </location>
</feature>
<organism evidence="10 11">
    <name type="scientific">Magnusiomyces paraingens</name>
    <dbReference type="NCBI Taxonomy" id="2606893"/>
    <lineage>
        <taxon>Eukaryota</taxon>
        <taxon>Fungi</taxon>
        <taxon>Dikarya</taxon>
        <taxon>Ascomycota</taxon>
        <taxon>Saccharomycotina</taxon>
        <taxon>Dipodascomycetes</taxon>
        <taxon>Dipodascales</taxon>
        <taxon>Dipodascaceae</taxon>
        <taxon>Magnusiomyces</taxon>
    </lineage>
</organism>
<evidence type="ECO:0000256" key="1">
    <source>
        <dbReference type="ARBA" id="ARBA00004266"/>
    </source>
</evidence>
<dbReference type="GeneID" id="43581071"/>
<dbReference type="FunFam" id="3.40.50.300:FF:000162">
    <property type="entry name" value="septin-7 isoform X1"/>
    <property type="match status" value="1"/>
</dbReference>
<dbReference type="EMBL" id="CABVLU010000002">
    <property type="protein sequence ID" value="VVT49400.1"/>
    <property type="molecule type" value="Genomic_DNA"/>
</dbReference>
<dbReference type="OrthoDB" id="416553at2759"/>
<keyword evidence="5 7" id="KW-0342">GTP-binding</keyword>
<dbReference type="PROSITE" id="PS51719">
    <property type="entry name" value="G_SEPTIN"/>
    <property type="match status" value="1"/>
</dbReference>
<evidence type="ECO:0000256" key="6">
    <source>
        <dbReference type="ARBA" id="ARBA00023306"/>
    </source>
</evidence>
<evidence type="ECO:0000259" key="9">
    <source>
        <dbReference type="PROSITE" id="PS51719"/>
    </source>
</evidence>
<dbReference type="GO" id="GO:0005940">
    <property type="term" value="C:septin ring"/>
    <property type="evidence" value="ECO:0007669"/>
    <property type="project" value="UniProtKB-ARBA"/>
</dbReference>
<dbReference type="GO" id="GO:0005935">
    <property type="term" value="C:cellular bud neck"/>
    <property type="evidence" value="ECO:0007669"/>
    <property type="project" value="UniProtKB-SubCell"/>
</dbReference>
<comment type="similarity">
    <text evidence="7">Belongs to the TRAFAC class TrmE-Era-EngA-EngB-Septin-like GTPase superfamily. Septin GTPase family.</text>
</comment>
<feature type="region of interest" description="Disordered" evidence="8">
    <location>
        <begin position="412"/>
        <end position="505"/>
    </location>
</feature>
<accession>A0A5E8BIL0</accession>
<dbReference type="GO" id="GO:0032161">
    <property type="term" value="C:cleavage apparatus septin structure"/>
    <property type="evidence" value="ECO:0007669"/>
    <property type="project" value="UniProtKB-ARBA"/>
</dbReference>
<evidence type="ECO:0000256" key="7">
    <source>
        <dbReference type="RuleBase" id="RU004560"/>
    </source>
</evidence>
<name>A0A5E8BIL0_9ASCO</name>
<sequence length="505" mass="55152">MRRRKIVKKGFRLTLMVCGHSGTGKSTFINTLCEGEVYPEMGTTSPPNPTMEIGTRTVDLNEPDGTVITLSVVDTPGFGDNIDNSKCCNKIIDYLKKQFDEILEEESRVKRNPRFVDNRVHVALYFVAPTGHGLRELDIEVMTALSSLVNVIPVISKADTLTSGELTFNKKVIMQDIKDYNIPIYYFSCDPNDDECLEECIALRDLVPFAIVGSNETDKDGDEFIRIRKYPWGTVRIEDTEHSDFIALRSVLFGSHLQELRDITHEVLYEKYRTEKLSENSGNGYNDDQPMSRSRHNFLAQPMLNGGSATPANNSMYLDQKTLKDIEEKVSREIQEKRKELFAREEQLRDIESQLHRDGKAGAEDGAAVAAVAAAAAAAAATTTTTNINTTMNGTLPKNGSMASVSTNGIAGARGGNGTMNTTTSTATGVSNGNSNNNSVASPRHVTTSTKGKELTQHHAAMAAAAAAAAAVGEDVDDSDGYHHYSSTNSHKRDGSNNNNNKDSP</sequence>
<keyword evidence="4" id="KW-0175">Coiled coil</keyword>
<comment type="subcellular location">
    <subcellularLocation>
        <location evidence="1">Bud neck</location>
    </subcellularLocation>
</comment>
<evidence type="ECO:0000313" key="11">
    <source>
        <dbReference type="Proteomes" id="UP000398389"/>
    </source>
</evidence>
<dbReference type="InterPro" id="IPR030379">
    <property type="entry name" value="G_SEPTIN_dom"/>
</dbReference>
<keyword evidence="3 7" id="KW-0547">Nucleotide-binding</keyword>
<keyword evidence="2" id="KW-0132">Cell division</keyword>
<dbReference type="GO" id="GO:0031105">
    <property type="term" value="C:septin complex"/>
    <property type="evidence" value="ECO:0007669"/>
    <property type="project" value="UniProtKB-ARBA"/>
</dbReference>
<feature type="compositionally biased region" description="Low complexity" evidence="8">
    <location>
        <begin position="460"/>
        <end position="471"/>
    </location>
</feature>
<evidence type="ECO:0000256" key="4">
    <source>
        <dbReference type="ARBA" id="ARBA00023054"/>
    </source>
</evidence>
<dbReference type="RefSeq" id="XP_031852862.1">
    <property type="nucleotide sequence ID" value="XM_031996971.1"/>
</dbReference>